<name>A0A3M9XPG2_9HYPH</name>
<evidence type="ECO:0000259" key="1">
    <source>
        <dbReference type="PROSITE" id="PS50914"/>
    </source>
</evidence>
<dbReference type="AlphaFoldDB" id="A0A3M9XPG2"/>
<comment type="caution">
    <text evidence="2">The sequence shown here is derived from an EMBL/GenBank/DDBJ whole genome shotgun (WGS) entry which is preliminary data.</text>
</comment>
<organism evidence="2 3">
    <name type="scientific">Methylocystis hirsuta</name>
    <dbReference type="NCBI Taxonomy" id="369798"/>
    <lineage>
        <taxon>Bacteria</taxon>
        <taxon>Pseudomonadati</taxon>
        <taxon>Pseudomonadota</taxon>
        <taxon>Alphaproteobacteria</taxon>
        <taxon>Hyphomicrobiales</taxon>
        <taxon>Methylocystaceae</taxon>
        <taxon>Methylocystis</taxon>
    </lineage>
</organism>
<gene>
    <name evidence="2" type="ORF">D1O30_07900</name>
</gene>
<dbReference type="OrthoDB" id="7267013at2"/>
<protein>
    <submittedName>
        <fullName evidence="2">BON domain-containing protein</fullName>
    </submittedName>
</protein>
<dbReference type="RefSeq" id="WP_123175505.1">
    <property type="nucleotide sequence ID" value="NZ_QWDD01000001.1"/>
</dbReference>
<proteinExistence type="predicted"/>
<sequence>MTGMDTVGLRDAVREALDKSPLADAKSISVEIVEGEVVLKGSVASAAEWMEAEYAASTASSPLKVKNALTISVIWEAPKDDVYQAGLESFPASDPPSWTPGET</sequence>
<feature type="domain" description="BON" evidence="1">
    <location>
        <begin position="5"/>
        <end position="73"/>
    </location>
</feature>
<accession>A0A3M9XPG2</accession>
<dbReference type="Pfam" id="PF04972">
    <property type="entry name" value="BON"/>
    <property type="match status" value="1"/>
</dbReference>
<keyword evidence="3" id="KW-1185">Reference proteome</keyword>
<dbReference type="EMBL" id="QWDD01000001">
    <property type="protein sequence ID" value="RNJ49536.1"/>
    <property type="molecule type" value="Genomic_DNA"/>
</dbReference>
<dbReference type="Proteomes" id="UP000268623">
    <property type="component" value="Unassembled WGS sequence"/>
</dbReference>
<dbReference type="Gene3D" id="3.30.1340.30">
    <property type="match status" value="1"/>
</dbReference>
<reference evidence="2 3" key="1">
    <citation type="submission" date="2018-08" db="EMBL/GenBank/DDBJ databases">
        <title>Genome sequence of Methylocystis hirsuta CSC1, a methanotroph able to accumulate PHAs.</title>
        <authorList>
            <person name="Bordel S."/>
            <person name="Rodriguez E."/>
            <person name="Gancedo J."/>
            <person name="Munoz R."/>
        </authorList>
    </citation>
    <scope>NUCLEOTIDE SEQUENCE [LARGE SCALE GENOMIC DNA]</scope>
    <source>
        <strain evidence="2 3">CSC1</strain>
    </source>
</reference>
<evidence type="ECO:0000313" key="3">
    <source>
        <dbReference type="Proteomes" id="UP000268623"/>
    </source>
</evidence>
<dbReference type="InterPro" id="IPR007055">
    <property type="entry name" value="BON_dom"/>
</dbReference>
<evidence type="ECO:0000313" key="2">
    <source>
        <dbReference type="EMBL" id="RNJ49536.1"/>
    </source>
</evidence>
<dbReference type="PROSITE" id="PS50914">
    <property type="entry name" value="BON"/>
    <property type="match status" value="1"/>
</dbReference>